<dbReference type="Proteomes" id="UP000034932">
    <property type="component" value="Unassembled WGS sequence"/>
</dbReference>
<keyword evidence="1" id="KW-0472">Membrane</keyword>
<dbReference type="SUPFAM" id="SSF54523">
    <property type="entry name" value="Pili subunits"/>
    <property type="match status" value="1"/>
</dbReference>
<keyword evidence="1" id="KW-0812">Transmembrane</keyword>
<organism evidence="2 3">
    <name type="scientific">Candidatus Woesebacteria bacterium GW2011_GWB1_39_10b</name>
    <dbReference type="NCBI Taxonomy" id="1618573"/>
    <lineage>
        <taxon>Bacteria</taxon>
        <taxon>Candidatus Woeseibacteriota</taxon>
    </lineage>
</organism>
<sequence>MKRISNIKYLPVQQAGQISKKLQTTNYKLLTTNFGFTLIELLVVMAIIGILSTVIIVGVNPGRQLAKARDTERNTDLVAILSSILQYSQEHSGDLPDTDGDPDTSNFPTSATCIGTDVTCFNLAGAGETGEEIVPVYMVAMPADPKTGDAANTGYTIYVDVNGRLHASATGEIDDPITVDR</sequence>
<proteinExistence type="predicted"/>
<evidence type="ECO:0000313" key="3">
    <source>
        <dbReference type="Proteomes" id="UP000034932"/>
    </source>
</evidence>
<evidence type="ECO:0000313" key="2">
    <source>
        <dbReference type="EMBL" id="KKQ93916.1"/>
    </source>
</evidence>
<evidence type="ECO:0000256" key="1">
    <source>
        <dbReference type="SAM" id="Phobius"/>
    </source>
</evidence>
<dbReference type="InterPro" id="IPR045584">
    <property type="entry name" value="Pilin-like"/>
</dbReference>
<evidence type="ECO:0008006" key="4">
    <source>
        <dbReference type="Google" id="ProtNLM"/>
    </source>
</evidence>
<dbReference type="Pfam" id="PF07963">
    <property type="entry name" value="N_methyl"/>
    <property type="match status" value="1"/>
</dbReference>
<reference evidence="2 3" key="1">
    <citation type="journal article" date="2015" name="Nature">
        <title>rRNA introns, odd ribosomes, and small enigmatic genomes across a large radiation of phyla.</title>
        <authorList>
            <person name="Brown C.T."/>
            <person name="Hug L.A."/>
            <person name="Thomas B.C."/>
            <person name="Sharon I."/>
            <person name="Castelle C.J."/>
            <person name="Singh A."/>
            <person name="Wilkins M.J."/>
            <person name="Williams K.H."/>
            <person name="Banfield J.F."/>
        </authorList>
    </citation>
    <scope>NUCLEOTIDE SEQUENCE [LARGE SCALE GENOMIC DNA]</scope>
</reference>
<gene>
    <name evidence="2" type="ORF">UT19_C0006G0044</name>
</gene>
<dbReference type="EMBL" id="LBVW01000006">
    <property type="protein sequence ID" value="KKQ93916.1"/>
    <property type="molecule type" value="Genomic_DNA"/>
</dbReference>
<dbReference type="PANTHER" id="PTHR30093">
    <property type="entry name" value="GENERAL SECRETION PATHWAY PROTEIN G"/>
    <property type="match status" value="1"/>
</dbReference>
<dbReference type="NCBIfam" id="TIGR02532">
    <property type="entry name" value="IV_pilin_GFxxxE"/>
    <property type="match status" value="1"/>
</dbReference>
<feature type="transmembrane region" description="Helical" evidence="1">
    <location>
        <begin position="34"/>
        <end position="59"/>
    </location>
</feature>
<dbReference type="InterPro" id="IPR012902">
    <property type="entry name" value="N_methyl_site"/>
</dbReference>
<dbReference type="STRING" id="1618573.UT19_C0006G0044"/>
<dbReference type="Gene3D" id="3.30.700.10">
    <property type="entry name" value="Glycoprotein, Type 4 Pilin"/>
    <property type="match status" value="1"/>
</dbReference>
<accession>A0A0G0PX20</accession>
<name>A0A0G0PX20_9BACT</name>
<protein>
    <recommendedName>
        <fullName evidence="4">General secretion pathway protein G</fullName>
    </recommendedName>
</protein>
<keyword evidence="1" id="KW-1133">Transmembrane helix</keyword>
<dbReference type="AlphaFoldDB" id="A0A0G0PX20"/>
<comment type="caution">
    <text evidence="2">The sequence shown here is derived from an EMBL/GenBank/DDBJ whole genome shotgun (WGS) entry which is preliminary data.</text>
</comment>